<name>A0A6A5TMG0_9PLEO</name>
<keyword evidence="3" id="KW-1185">Reference proteome</keyword>
<feature type="region of interest" description="Disordered" evidence="1">
    <location>
        <begin position="54"/>
        <end position="149"/>
    </location>
</feature>
<dbReference type="EMBL" id="ML977001">
    <property type="protein sequence ID" value="KAF1953915.1"/>
    <property type="molecule type" value="Genomic_DNA"/>
</dbReference>
<gene>
    <name evidence="2" type="ORF">CC80DRAFT_506764</name>
</gene>
<reference evidence="2" key="1">
    <citation type="journal article" date="2020" name="Stud. Mycol.">
        <title>101 Dothideomycetes genomes: a test case for predicting lifestyles and emergence of pathogens.</title>
        <authorList>
            <person name="Haridas S."/>
            <person name="Albert R."/>
            <person name="Binder M."/>
            <person name="Bloem J."/>
            <person name="Labutti K."/>
            <person name="Salamov A."/>
            <person name="Andreopoulos B."/>
            <person name="Baker S."/>
            <person name="Barry K."/>
            <person name="Bills G."/>
            <person name="Bluhm B."/>
            <person name="Cannon C."/>
            <person name="Castanera R."/>
            <person name="Culley D."/>
            <person name="Daum C."/>
            <person name="Ezra D."/>
            <person name="Gonzalez J."/>
            <person name="Henrissat B."/>
            <person name="Kuo A."/>
            <person name="Liang C."/>
            <person name="Lipzen A."/>
            <person name="Lutzoni F."/>
            <person name="Magnuson J."/>
            <person name="Mondo S."/>
            <person name="Nolan M."/>
            <person name="Ohm R."/>
            <person name="Pangilinan J."/>
            <person name="Park H.-J."/>
            <person name="Ramirez L."/>
            <person name="Alfaro M."/>
            <person name="Sun H."/>
            <person name="Tritt A."/>
            <person name="Yoshinaga Y."/>
            <person name="Zwiers L.-H."/>
            <person name="Turgeon B."/>
            <person name="Goodwin S."/>
            <person name="Spatafora J."/>
            <person name="Crous P."/>
            <person name="Grigoriev I."/>
        </authorList>
    </citation>
    <scope>NUCLEOTIDE SEQUENCE</scope>
    <source>
        <strain evidence="2">CBS 675.92</strain>
    </source>
</reference>
<dbReference type="Proteomes" id="UP000800035">
    <property type="component" value="Unassembled WGS sequence"/>
</dbReference>
<sequence length="278" mass="30758">MRSKTEKKRGPPDLPTAQTASKRLSQSQIKRRRKTAHALSLKNKVWKLTEELEKERQKKLHVTSLTDAKGNEGNAVKGEAHVEGEAMDDNSAVQESGDIPDERHSDNEVSTSIEDLGSPASEEESFHDCHSSVHGSPPPAVRSSEPPLPEIKHPDILAAAERVTTAMTLATTAEQRISRGKLKRIRKLEKRPWDLYSHDYNELSQTAKALDRLQSPGLFFKRENQVDGRRRSRQTFAAGIAIGDAELETDTFFVPKHASTEVVQATMMSEATSACGNG</sequence>
<feature type="compositionally biased region" description="Polar residues" evidence="1">
    <location>
        <begin position="16"/>
        <end position="28"/>
    </location>
</feature>
<organism evidence="2 3">
    <name type="scientific">Byssothecium circinans</name>
    <dbReference type="NCBI Taxonomy" id="147558"/>
    <lineage>
        <taxon>Eukaryota</taxon>
        <taxon>Fungi</taxon>
        <taxon>Dikarya</taxon>
        <taxon>Ascomycota</taxon>
        <taxon>Pezizomycotina</taxon>
        <taxon>Dothideomycetes</taxon>
        <taxon>Pleosporomycetidae</taxon>
        <taxon>Pleosporales</taxon>
        <taxon>Massarineae</taxon>
        <taxon>Massarinaceae</taxon>
        <taxon>Byssothecium</taxon>
    </lineage>
</organism>
<evidence type="ECO:0000256" key="1">
    <source>
        <dbReference type="SAM" id="MobiDB-lite"/>
    </source>
</evidence>
<dbReference type="AlphaFoldDB" id="A0A6A5TMG0"/>
<accession>A0A6A5TMG0</accession>
<protein>
    <submittedName>
        <fullName evidence="2">Uncharacterized protein</fullName>
    </submittedName>
</protein>
<proteinExistence type="predicted"/>
<evidence type="ECO:0000313" key="2">
    <source>
        <dbReference type="EMBL" id="KAF1953915.1"/>
    </source>
</evidence>
<feature type="region of interest" description="Disordered" evidence="1">
    <location>
        <begin position="1"/>
        <end position="37"/>
    </location>
</feature>
<evidence type="ECO:0000313" key="3">
    <source>
        <dbReference type="Proteomes" id="UP000800035"/>
    </source>
</evidence>